<feature type="compositionally biased region" description="Acidic residues" evidence="7">
    <location>
        <begin position="370"/>
        <end position="380"/>
    </location>
</feature>
<dbReference type="Pfam" id="PF16566">
    <property type="entry name" value="CREPT"/>
    <property type="match status" value="1"/>
</dbReference>
<evidence type="ECO:0000256" key="5">
    <source>
        <dbReference type="ARBA" id="ARBA00062892"/>
    </source>
</evidence>
<dbReference type="OMA" id="HDHQHKS"/>
<dbReference type="Proteomes" id="UP000694389">
    <property type="component" value="Unassembled WGS sequence"/>
</dbReference>
<feature type="compositionally biased region" description="Low complexity" evidence="7">
    <location>
        <begin position="700"/>
        <end position="713"/>
    </location>
</feature>
<evidence type="ECO:0000256" key="7">
    <source>
        <dbReference type="SAM" id="MobiDB-lite"/>
    </source>
</evidence>
<protein>
    <recommendedName>
        <fullName evidence="6">Regulation of nuclear pre-mRNA domain-containing protein 2</fullName>
    </recommendedName>
</protein>
<evidence type="ECO:0000256" key="2">
    <source>
        <dbReference type="ARBA" id="ARBA00022553"/>
    </source>
</evidence>
<dbReference type="PANTHER" id="PTHR12460">
    <property type="entry name" value="CYCLIN-DEPENDENT KINASE INHIBITOR-RELATED PROTEIN"/>
    <property type="match status" value="1"/>
</dbReference>
<dbReference type="SUPFAM" id="SSF48464">
    <property type="entry name" value="ENTH/VHS domain"/>
    <property type="match status" value="1"/>
</dbReference>
<feature type="compositionally biased region" description="Low complexity" evidence="7">
    <location>
        <begin position="520"/>
        <end position="569"/>
    </location>
</feature>
<name>A0A8C4DL89_DICLA</name>
<keyword evidence="10" id="KW-1185">Reference proteome</keyword>
<dbReference type="Gene3D" id="6.10.250.2560">
    <property type="match status" value="1"/>
</dbReference>
<dbReference type="Pfam" id="PF04818">
    <property type="entry name" value="CID"/>
    <property type="match status" value="1"/>
</dbReference>
<sequence>MAAGAGATSGGSLESALDKKFQSVTNTMDSIQGLSTWCIDNKKYHSAIVRHWMKCLKKSDAAHRLNLFYLANDVIQNCKRKNAIVYRTAFAEVLRDAFLLVNFEGDPKVIKSVERILSIWEERGVYSGTLITELRSSLVKEESPPETPVEQKTPVECNADLRSKVVAEFVPQALIDELSKYKKSVEEIDLREKQLAAMRVDICSTAALKKLKDKAGGKKFSKDFEEGSAQLQEFVKFLEKQSKTGPPVMEALRNADIFYETQYKEVKIVANAYQTFANRVSHLKRKLDTLKATLPDLDDSPIPSPSADAPSPTGSESPFRGLELAHPDPDLDGSAMDDEAEPPAPSPLSSPGGSPKHTETLGENDNREVEDMELSDEEMDSGGIIVEEHIECPTQPEVSTPVPVKTEPSMSREQPVAQVTPPVAAPAAVVESVDLGKIGSILNSLSSVMKNTVPSVESPPAAAPAGSSLKTTPAAIVAPQDASSLVNLLSKVDVSPADLLGALSKVQGQGSREGVTSLLSSPAANVSSDSSSTGKIPPTPSSTSTSAVPSQSPSISSVAPVPSSPSSTIRQRTSSQGPPQTSNPASALVQALHRDMDLTTEPEASMSSKSLESKIHNFLQGNSAFSTFDLGFTANPVQAGDNLSPVTGADTQDGTPVRDEGGGTPTQDEIMDKPAVAPFTSNTNQSSIGPTFKTAPIPYQNSNQQSLNNPQQQVHLQPGVAQNGQAYQMYPYGKHEMSEHGITAPVAHYQQISAQAGGPVPGERAPGSASSTQTVEGFQGASERGWYGDIYPEGNSQQPRGYNVTVPGGAGENNTGLYPYRAEQSQQSRDFGSQQGATTSPGYFTSTLPPVPKFPPPPHGFDVPSSSGTMIPQEQQPMPHAGKGEGTGARADSIIIGMVVHDHQHKSMFHPDDPRYDLDQHPPPRPPHPEDLHPHPNDLRYQEDQERYHNELRHRDAHFFQDDPYQHPDEPYYRPGSPPHHYPRVRGRLTPPLSPSEDLYFAHDYQRHSPPPPHYTPRRPPPPPHLEIRHPGLRPPNRPPHPAHHPHPRGPPRAPFPRFHGPDPRLRGKRPGPRGGGNAGPMFAPKRPFLPPRY</sequence>
<feature type="compositionally biased region" description="Polar residues" evidence="7">
    <location>
        <begin position="864"/>
        <end position="876"/>
    </location>
</feature>
<evidence type="ECO:0000256" key="6">
    <source>
        <dbReference type="ARBA" id="ARBA00067342"/>
    </source>
</evidence>
<accession>A0A8C4DL89</accession>
<keyword evidence="1" id="KW-0488">Methylation</keyword>
<gene>
    <name evidence="9" type="primary">rprd2a</name>
</gene>
<feature type="region of interest" description="Disordered" evidence="7">
    <location>
        <begin position="639"/>
        <end position="713"/>
    </location>
</feature>
<dbReference type="CTD" id="334701"/>
<dbReference type="GeneID" id="127357521"/>
<comment type="similarity">
    <text evidence="4">Belongs to the UPF0400 (RTT103) family.</text>
</comment>
<keyword evidence="2" id="KW-0597">Phosphoprotein</keyword>
<feature type="compositionally biased region" description="Basic and acidic residues" evidence="7">
    <location>
        <begin position="909"/>
        <end position="938"/>
    </location>
</feature>
<feature type="region of interest" description="Disordered" evidence="7">
    <location>
        <begin position="294"/>
        <end position="422"/>
    </location>
</feature>
<dbReference type="InterPro" id="IPR006569">
    <property type="entry name" value="CID_dom"/>
</dbReference>
<dbReference type="OrthoDB" id="10069473at2759"/>
<reference evidence="9" key="1">
    <citation type="submission" date="2025-08" db="UniProtKB">
        <authorList>
            <consortium name="Ensembl"/>
        </authorList>
    </citation>
    <scope>IDENTIFICATION</scope>
</reference>
<dbReference type="RefSeq" id="XP_051245711.1">
    <property type="nucleotide sequence ID" value="XM_051389751.1"/>
</dbReference>
<feature type="region of interest" description="Disordered" evidence="7">
    <location>
        <begin position="961"/>
        <end position="1094"/>
    </location>
</feature>
<keyword evidence="3" id="KW-0007">Acetylation</keyword>
<dbReference type="Ensembl" id="ENSDLAT00005005668.2">
    <property type="protein sequence ID" value="ENSDLAP00005005441.2"/>
    <property type="gene ID" value="ENSDLAG00005002510.2"/>
</dbReference>
<feature type="region of interest" description="Disordered" evidence="7">
    <location>
        <begin position="855"/>
        <end position="888"/>
    </location>
</feature>
<evidence type="ECO:0000256" key="1">
    <source>
        <dbReference type="ARBA" id="ARBA00022481"/>
    </source>
</evidence>
<evidence type="ECO:0000256" key="3">
    <source>
        <dbReference type="ARBA" id="ARBA00022990"/>
    </source>
</evidence>
<feature type="region of interest" description="Disordered" evidence="7">
    <location>
        <begin position="506"/>
        <end position="585"/>
    </location>
</feature>
<feature type="compositionally biased region" description="Basic and acidic residues" evidence="7">
    <location>
        <begin position="356"/>
        <end position="369"/>
    </location>
</feature>
<evidence type="ECO:0000259" key="8">
    <source>
        <dbReference type="PROSITE" id="PS51391"/>
    </source>
</evidence>
<feature type="domain" description="CID" evidence="8">
    <location>
        <begin position="9"/>
        <end position="142"/>
    </location>
</feature>
<dbReference type="SMART" id="SM00582">
    <property type="entry name" value="RPR"/>
    <property type="match status" value="1"/>
</dbReference>
<dbReference type="GO" id="GO:0031124">
    <property type="term" value="P:mRNA 3'-end processing"/>
    <property type="evidence" value="ECO:0007669"/>
    <property type="project" value="TreeGrafter"/>
</dbReference>
<dbReference type="FunFam" id="1.25.40.90:FF:000020">
    <property type="entry name" value="regulation of nuclear pre-mRNA domain-containing protein 2 isoform X1"/>
    <property type="match status" value="1"/>
</dbReference>
<feature type="compositionally biased region" description="Polar residues" evidence="7">
    <location>
        <begin position="570"/>
        <end position="585"/>
    </location>
</feature>
<dbReference type="InterPro" id="IPR008942">
    <property type="entry name" value="ENTH_VHS"/>
</dbReference>
<dbReference type="PROSITE" id="PS51391">
    <property type="entry name" value="CID"/>
    <property type="match status" value="1"/>
</dbReference>
<feature type="region of interest" description="Disordered" evidence="7">
    <location>
        <begin position="906"/>
        <end position="938"/>
    </location>
</feature>
<dbReference type="AlphaFoldDB" id="A0A8C4DL89"/>
<dbReference type="InterPro" id="IPR032337">
    <property type="entry name" value="RPRD1A/B_C"/>
</dbReference>
<feature type="compositionally biased region" description="Basic and acidic residues" evidence="7">
    <location>
        <begin position="961"/>
        <end position="972"/>
    </location>
</feature>
<dbReference type="GO" id="GO:0000993">
    <property type="term" value="F:RNA polymerase II complex binding"/>
    <property type="evidence" value="ECO:0007669"/>
    <property type="project" value="TreeGrafter"/>
</dbReference>
<feature type="compositionally biased region" description="Pro residues" evidence="7">
    <location>
        <begin position="1009"/>
        <end position="1025"/>
    </location>
</feature>
<evidence type="ECO:0000313" key="9">
    <source>
        <dbReference type="Ensembl" id="ENSDLAP00005005441.2"/>
    </source>
</evidence>
<proteinExistence type="inferred from homology"/>
<feature type="compositionally biased region" description="Basic residues" evidence="7">
    <location>
        <begin position="1041"/>
        <end position="1050"/>
    </location>
</feature>
<reference evidence="9" key="2">
    <citation type="submission" date="2025-09" db="UniProtKB">
        <authorList>
            <consortium name="Ensembl"/>
        </authorList>
    </citation>
    <scope>IDENTIFICATION</scope>
</reference>
<dbReference type="GeneTree" id="ENSGT00950000183094"/>
<organism evidence="9 10">
    <name type="scientific">Dicentrarchus labrax</name>
    <name type="common">European seabass</name>
    <name type="synonym">Morone labrax</name>
    <dbReference type="NCBI Taxonomy" id="13489"/>
    <lineage>
        <taxon>Eukaryota</taxon>
        <taxon>Metazoa</taxon>
        <taxon>Chordata</taxon>
        <taxon>Craniata</taxon>
        <taxon>Vertebrata</taxon>
        <taxon>Euteleostomi</taxon>
        <taxon>Actinopterygii</taxon>
        <taxon>Neopterygii</taxon>
        <taxon>Teleostei</taxon>
        <taxon>Neoteleostei</taxon>
        <taxon>Acanthomorphata</taxon>
        <taxon>Eupercaria</taxon>
        <taxon>Moronidae</taxon>
        <taxon>Dicentrarchus</taxon>
    </lineage>
</organism>
<evidence type="ECO:0000256" key="4">
    <source>
        <dbReference type="ARBA" id="ARBA00034310"/>
    </source>
</evidence>
<dbReference type="Gene3D" id="1.25.40.90">
    <property type="match status" value="1"/>
</dbReference>
<feature type="compositionally biased region" description="Polar residues" evidence="7">
    <location>
        <begin position="679"/>
        <end position="689"/>
    </location>
</feature>
<evidence type="ECO:0000313" key="10">
    <source>
        <dbReference type="Proteomes" id="UP000694389"/>
    </source>
</evidence>
<dbReference type="PANTHER" id="PTHR12460:SF40">
    <property type="entry name" value="REGULATION OF NUCLEAR PRE-MRNA DOMAIN-CONTAINING PROTEIN 2"/>
    <property type="match status" value="1"/>
</dbReference>
<comment type="subunit">
    <text evidence="5">Associates with the RNA polymerase II complex.</text>
</comment>